<reference evidence="3 4" key="1">
    <citation type="journal article" date="2019" name="Nat. Ecol. Evol.">
        <title>Megaphylogeny resolves global patterns of mushroom evolution.</title>
        <authorList>
            <person name="Varga T."/>
            <person name="Krizsan K."/>
            <person name="Foldi C."/>
            <person name="Dima B."/>
            <person name="Sanchez-Garcia M."/>
            <person name="Sanchez-Ramirez S."/>
            <person name="Szollosi G.J."/>
            <person name="Szarkandi J.G."/>
            <person name="Papp V."/>
            <person name="Albert L."/>
            <person name="Andreopoulos W."/>
            <person name="Angelini C."/>
            <person name="Antonin V."/>
            <person name="Barry K.W."/>
            <person name="Bougher N.L."/>
            <person name="Buchanan P."/>
            <person name="Buyck B."/>
            <person name="Bense V."/>
            <person name="Catcheside P."/>
            <person name="Chovatia M."/>
            <person name="Cooper J."/>
            <person name="Damon W."/>
            <person name="Desjardin D."/>
            <person name="Finy P."/>
            <person name="Geml J."/>
            <person name="Haridas S."/>
            <person name="Hughes K."/>
            <person name="Justo A."/>
            <person name="Karasinski D."/>
            <person name="Kautmanova I."/>
            <person name="Kiss B."/>
            <person name="Kocsube S."/>
            <person name="Kotiranta H."/>
            <person name="LaButti K.M."/>
            <person name="Lechner B.E."/>
            <person name="Liimatainen K."/>
            <person name="Lipzen A."/>
            <person name="Lukacs Z."/>
            <person name="Mihaltcheva S."/>
            <person name="Morgado L.N."/>
            <person name="Niskanen T."/>
            <person name="Noordeloos M.E."/>
            <person name="Ohm R.A."/>
            <person name="Ortiz-Santana B."/>
            <person name="Ovrebo C."/>
            <person name="Racz N."/>
            <person name="Riley R."/>
            <person name="Savchenko A."/>
            <person name="Shiryaev A."/>
            <person name="Soop K."/>
            <person name="Spirin V."/>
            <person name="Szebenyi C."/>
            <person name="Tomsovsky M."/>
            <person name="Tulloss R.E."/>
            <person name="Uehling J."/>
            <person name="Grigoriev I.V."/>
            <person name="Vagvolgyi C."/>
            <person name="Papp T."/>
            <person name="Martin F.M."/>
            <person name="Miettinen O."/>
            <person name="Hibbett D.S."/>
            <person name="Nagy L.G."/>
        </authorList>
    </citation>
    <scope>NUCLEOTIDE SEQUENCE [LARGE SCALE GENOMIC DNA]</scope>
    <source>
        <strain evidence="3 4">CBS 121175</strain>
    </source>
</reference>
<feature type="domain" description="BAH" evidence="2">
    <location>
        <begin position="45"/>
        <end position="178"/>
    </location>
</feature>
<proteinExistence type="predicted"/>
<accession>A0A5C3KXY1</accession>
<feature type="compositionally biased region" description="Basic residues" evidence="1">
    <location>
        <begin position="1"/>
        <end position="14"/>
    </location>
</feature>
<protein>
    <recommendedName>
        <fullName evidence="2">BAH domain-containing protein</fullName>
    </recommendedName>
</protein>
<feature type="region of interest" description="Disordered" evidence="1">
    <location>
        <begin position="234"/>
        <end position="259"/>
    </location>
</feature>
<dbReference type="OrthoDB" id="10259622at2759"/>
<dbReference type="Pfam" id="PF01426">
    <property type="entry name" value="BAH"/>
    <property type="match status" value="1"/>
</dbReference>
<evidence type="ECO:0000313" key="4">
    <source>
        <dbReference type="Proteomes" id="UP000307440"/>
    </source>
</evidence>
<gene>
    <name evidence="3" type="ORF">FA15DRAFT_357076</name>
</gene>
<dbReference type="AlphaFoldDB" id="A0A5C3KXY1"/>
<evidence type="ECO:0000313" key="3">
    <source>
        <dbReference type="EMBL" id="TFK25416.1"/>
    </source>
</evidence>
<dbReference type="InterPro" id="IPR043151">
    <property type="entry name" value="BAH_sf"/>
</dbReference>
<evidence type="ECO:0000259" key="2">
    <source>
        <dbReference type="PROSITE" id="PS51038"/>
    </source>
</evidence>
<keyword evidence="4" id="KW-1185">Reference proteome</keyword>
<sequence>MPRLKGSKRSKGKSQKSGADEFSVPTEEQWEEMKTYSSFIVGEDNEFMRGQIATVLPNGHSPGSDIQQHEYWVGKIKGIRAFENAEDDTNDVWVKVQWYYDAKDVAGVIKSFDTKSTGKYERFLSSEHHDFVNPEAFNEIVTVTDLRDEDPEQPYIGNDQFYMRYAIERQARRLKPKPENTCICHKPYVPHDETTVMHFCPRPTCRKWFHQVCLINNKSAKSCSQQARGLRLLATSPDDEEPESLHDKIPMPPSKRTRRASLQYEKAAESDETDSAVSFALAAMPIRLVFVAQQPIVRGASYEKGGVSGNVKAVVAARRLVYNSLAGKGIPEDWEDMVLGQISPITLDDCLVKIKRKRVLPSLLCPDCHSAI</sequence>
<dbReference type="EMBL" id="ML210186">
    <property type="protein sequence ID" value="TFK25416.1"/>
    <property type="molecule type" value="Genomic_DNA"/>
</dbReference>
<organism evidence="3 4">
    <name type="scientific">Coprinopsis marcescibilis</name>
    <name type="common">Agaric fungus</name>
    <name type="synonym">Psathyrella marcescibilis</name>
    <dbReference type="NCBI Taxonomy" id="230819"/>
    <lineage>
        <taxon>Eukaryota</taxon>
        <taxon>Fungi</taxon>
        <taxon>Dikarya</taxon>
        <taxon>Basidiomycota</taxon>
        <taxon>Agaricomycotina</taxon>
        <taxon>Agaricomycetes</taxon>
        <taxon>Agaricomycetidae</taxon>
        <taxon>Agaricales</taxon>
        <taxon>Agaricineae</taxon>
        <taxon>Psathyrellaceae</taxon>
        <taxon>Coprinopsis</taxon>
    </lineage>
</organism>
<dbReference type="InterPro" id="IPR001025">
    <property type="entry name" value="BAH_dom"/>
</dbReference>
<name>A0A5C3KXY1_COPMA</name>
<dbReference type="PROSITE" id="PS51038">
    <property type="entry name" value="BAH"/>
    <property type="match status" value="1"/>
</dbReference>
<dbReference type="Gene3D" id="2.30.30.490">
    <property type="match status" value="1"/>
</dbReference>
<evidence type="ECO:0000256" key="1">
    <source>
        <dbReference type="SAM" id="MobiDB-lite"/>
    </source>
</evidence>
<feature type="region of interest" description="Disordered" evidence="1">
    <location>
        <begin position="1"/>
        <end position="27"/>
    </location>
</feature>
<dbReference type="PANTHER" id="PTHR46364">
    <property type="entry name" value="OS08G0421900 PROTEIN"/>
    <property type="match status" value="1"/>
</dbReference>
<dbReference type="Proteomes" id="UP000307440">
    <property type="component" value="Unassembled WGS sequence"/>
</dbReference>
<dbReference type="InterPro" id="IPR011011">
    <property type="entry name" value="Znf_FYVE_PHD"/>
</dbReference>
<dbReference type="SUPFAM" id="SSF57903">
    <property type="entry name" value="FYVE/PHD zinc finger"/>
    <property type="match status" value="1"/>
</dbReference>
<dbReference type="GO" id="GO:0003682">
    <property type="term" value="F:chromatin binding"/>
    <property type="evidence" value="ECO:0007669"/>
    <property type="project" value="InterPro"/>
</dbReference>